<dbReference type="Proteomes" id="UP000754883">
    <property type="component" value="Unassembled WGS sequence"/>
</dbReference>
<evidence type="ECO:0000313" key="2">
    <source>
        <dbReference type="EMBL" id="CAG9991331.1"/>
    </source>
</evidence>
<sequence>MCSNASEEEAFALLCDILPGLPIDRVRVTSNGGIQQMYLVDIAGEDGPILFTKAHNPWVKPLRSEYCSISSEAALWAWYAVISHGFCRGEGGNANNEEDGDEVQENPDSDVYSTRLYLSGFLPTLIRYGLPIPEAQVPEFSLSHPRPGNTVSSLPLPPNNDDYVSINRQAGQLFRRIACHVSPTGRFGDVASVMRPLSVLPMRPVVRSPANAPYIFGSASWSGAFHLMLESVLRDLEDRFVNISYSRIRGHFKRLRPFLDKVTRPSLVAITCSDMQNLLVVESDTKDSDSSTISSEAEAPSSPPTDQDPEPHTRPATPETRDKYMVTGLRDWSMLVFGDPLIATVFSDKAPESFMTGLHQPIVEGDPFTSVSIIEHAESAPLRLLLYKCYHALNDLAKQYYHTRQGDAELEARRRLLLVLSELDKIKDEALFEEKLQENTAISEARIDTDAVGANKKFGVAS</sequence>
<protein>
    <recommendedName>
        <fullName evidence="4">Aminoglycoside phosphotransferase domain-containing protein</fullName>
    </recommendedName>
</protein>
<gene>
    <name evidence="2" type="ORF">CBYS24578_00006142</name>
</gene>
<keyword evidence="3" id="KW-1185">Reference proteome</keyword>
<reference evidence="2 3" key="2">
    <citation type="submission" date="2021-10" db="EMBL/GenBank/DDBJ databases">
        <authorList>
            <person name="Piombo E."/>
        </authorList>
    </citation>
    <scope>NUCLEOTIDE SEQUENCE [LARGE SCALE GENOMIC DNA]</scope>
</reference>
<evidence type="ECO:0008006" key="4">
    <source>
        <dbReference type="Google" id="ProtNLM"/>
    </source>
</evidence>
<dbReference type="OrthoDB" id="5210591at2759"/>
<reference evidence="3" key="1">
    <citation type="submission" date="2019-06" db="EMBL/GenBank/DDBJ databases">
        <authorList>
            <person name="Broberg M."/>
        </authorList>
    </citation>
    <scope>NUCLEOTIDE SEQUENCE [LARGE SCALE GENOMIC DNA]</scope>
</reference>
<organism evidence="2 3">
    <name type="scientific">Clonostachys byssicola</name>
    <dbReference type="NCBI Taxonomy" id="160290"/>
    <lineage>
        <taxon>Eukaryota</taxon>
        <taxon>Fungi</taxon>
        <taxon>Dikarya</taxon>
        <taxon>Ascomycota</taxon>
        <taxon>Pezizomycotina</taxon>
        <taxon>Sordariomycetes</taxon>
        <taxon>Hypocreomycetidae</taxon>
        <taxon>Hypocreales</taxon>
        <taxon>Bionectriaceae</taxon>
        <taxon>Clonostachys</taxon>
    </lineage>
</organism>
<accession>A0A9N9UI22</accession>
<comment type="caution">
    <text evidence="2">The sequence shown here is derived from an EMBL/GenBank/DDBJ whole genome shotgun (WGS) entry which is preliminary data.</text>
</comment>
<name>A0A9N9UI22_9HYPO</name>
<evidence type="ECO:0000256" key="1">
    <source>
        <dbReference type="SAM" id="MobiDB-lite"/>
    </source>
</evidence>
<feature type="compositionally biased region" description="Low complexity" evidence="1">
    <location>
        <begin position="290"/>
        <end position="300"/>
    </location>
</feature>
<proteinExistence type="predicted"/>
<evidence type="ECO:0000313" key="3">
    <source>
        <dbReference type="Proteomes" id="UP000754883"/>
    </source>
</evidence>
<feature type="compositionally biased region" description="Basic and acidic residues" evidence="1">
    <location>
        <begin position="309"/>
        <end position="322"/>
    </location>
</feature>
<dbReference type="EMBL" id="CABFNO020001479">
    <property type="protein sequence ID" value="CAG9991331.1"/>
    <property type="molecule type" value="Genomic_DNA"/>
</dbReference>
<feature type="region of interest" description="Disordered" evidence="1">
    <location>
        <begin position="283"/>
        <end position="322"/>
    </location>
</feature>
<dbReference type="AlphaFoldDB" id="A0A9N9UI22"/>